<dbReference type="EMBL" id="WBMT01000020">
    <property type="protein sequence ID" value="KAB2342964.1"/>
    <property type="molecule type" value="Genomic_DNA"/>
</dbReference>
<keyword evidence="3" id="KW-1185">Reference proteome</keyword>
<dbReference type="InterPro" id="IPR013543">
    <property type="entry name" value="Ca/CaM-dep_prot_kinase-assoc"/>
</dbReference>
<dbReference type="Proteomes" id="UP000468735">
    <property type="component" value="Unassembled WGS sequence"/>
</dbReference>
<name>A0A6H9YPX8_9ACTN</name>
<dbReference type="InterPro" id="IPR006311">
    <property type="entry name" value="TAT_signal"/>
</dbReference>
<protein>
    <submittedName>
        <fullName evidence="2">SgcJ/EcaC family oxidoreductase</fullName>
    </submittedName>
</protein>
<dbReference type="GO" id="GO:0005516">
    <property type="term" value="F:calmodulin binding"/>
    <property type="evidence" value="ECO:0007669"/>
    <property type="project" value="InterPro"/>
</dbReference>
<dbReference type="GO" id="GO:0004683">
    <property type="term" value="F:calcium/calmodulin-dependent protein kinase activity"/>
    <property type="evidence" value="ECO:0007669"/>
    <property type="project" value="InterPro"/>
</dbReference>
<dbReference type="PROSITE" id="PS51318">
    <property type="entry name" value="TAT"/>
    <property type="match status" value="1"/>
</dbReference>
<accession>A0A6H9YPX8</accession>
<feature type="domain" description="Calcium/calmodulin-dependent protein kinase II association-domain" evidence="1">
    <location>
        <begin position="53"/>
        <end position="170"/>
    </location>
</feature>
<dbReference type="InterPro" id="IPR016887">
    <property type="entry name" value="UCP028470_steroid_isom-rel"/>
</dbReference>
<dbReference type="Gene3D" id="3.10.450.50">
    <property type="match status" value="1"/>
</dbReference>
<dbReference type="InterPro" id="IPR011944">
    <property type="entry name" value="Steroid_delta5-4_isomerase"/>
</dbReference>
<organism evidence="2 3">
    <name type="scientific">Actinomadura rudentiformis</name>
    <dbReference type="NCBI Taxonomy" id="359158"/>
    <lineage>
        <taxon>Bacteria</taxon>
        <taxon>Bacillati</taxon>
        <taxon>Actinomycetota</taxon>
        <taxon>Actinomycetes</taxon>
        <taxon>Streptosporangiales</taxon>
        <taxon>Thermomonosporaceae</taxon>
        <taxon>Actinomadura</taxon>
    </lineage>
</organism>
<dbReference type="NCBIfam" id="TIGR02246">
    <property type="entry name" value="SgcJ/EcaC family oxidoreductase"/>
    <property type="match status" value="1"/>
</dbReference>
<dbReference type="SUPFAM" id="SSF54427">
    <property type="entry name" value="NTF2-like"/>
    <property type="match status" value="1"/>
</dbReference>
<dbReference type="InterPro" id="IPR032710">
    <property type="entry name" value="NTF2-like_dom_sf"/>
</dbReference>
<sequence>MKQRISDRAALTTGAVLLVAGVVAGAGMTHAVAEPAKAERAASATMPGKPSTKEIAGLFDGWLAAVRTGDPQKVAARYASDAVLLPTASPKIRTDRAGIVDYFEHFLKRDPDAKKIRTVVNVLDRDSAIDTGLYRFTLDGGKTVVEARYTYEYEKRGGKWLIVNHHSSVVPPAS</sequence>
<dbReference type="RefSeq" id="WP_151566347.1">
    <property type="nucleotide sequence ID" value="NZ_WBMT01000020.1"/>
</dbReference>
<dbReference type="Pfam" id="PF08332">
    <property type="entry name" value="CaMKII_AD"/>
    <property type="match status" value="1"/>
</dbReference>
<dbReference type="PIRSF" id="PIRSF028470">
    <property type="entry name" value="UCP028470"/>
    <property type="match status" value="1"/>
</dbReference>
<evidence type="ECO:0000313" key="2">
    <source>
        <dbReference type="EMBL" id="KAB2342964.1"/>
    </source>
</evidence>
<dbReference type="CDD" id="cd00531">
    <property type="entry name" value="NTF2_like"/>
    <property type="match status" value="1"/>
</dbReference>
<dbReference type="OrthoDB" id="953853at2"/>
<proteinExistence type="predicted"/>
<dbReference type="AlphaFoldDB" id="A0A6H9YPX8"/>
<evidence type="ECO:0000313" key="3">
    <source>
        <dbReference type="Proteomes" id="UP000468735"/>
    </source>
</evidence>
<comment type="caution">
    <text evidence="2">The sequence shown here is derived from an EMBL/GenBank/DDBJ whole genome shotgun (WGS) entry which is preliminary data.</text>
</comment>
<evidence type="ECO:0000259" key="1">
    <source>
        <dbReference type="Pfam" id="PF08332"/>
    </source>
</evidence>
<gene>
    <name evidence="2" type="ORF">F8566_35995</name>
</gene>
<reference evidence="2 3" key="1">
    <citation type="submission" date="2019-09" db="EMBL/GenBank/DDBJ databases">
        <title>Actinomadura physcomitrii sp. nov., a novel actinomycete isolated from moss [Physcomitrium sphaericum (Ludw) Fuernr].</title>
        <authorList>
            <person name="Zhuang X."/>
            <person name="Liu C."/>
        </authorList>
    </citation>
    <scope>NUCLEOTIDE SEQUENCE [LARGE SCALE GENOMIC DNA]</scope>
    <source>
        <strain evidence="2 3">HMC1</strain>
    </source>
</reference>